<sequence>MKQQGNSHSNRHPKRNHPFHGSKQASDHAVWIRAAQHYTYMSQNDRRPGIRVWAEKRAADCMDRADKACG</sequence>
<comment type="caution">
    <text evidence="2">The sequence shown here is derived from an EMBL/GenBank/DDBJ whole genome shotgun (WGS) entry which is preliminary data.</text>
</comment>
<proteinExistence type="predicted"/>
<name>A0ABT1EZF2_9PROT</name>
<dbReference type="Proteomes" id="UP001523528">
    <property type="component" value="Unassembled WGS sequence"/>
</dbReference>
<gene>
    <name evidence="2" type="ORF">NKW50_06950</name>
</gene>
<keyword evidence="3" id="KW-1185">Reference proteome</keyword>
<evidence type="ECO:0000313" key="3">
    <source>
        <dbReference type="Proteomes" id="UP001523528"/>
    </source>
</evidence>
<dbReference type="RefSeq" id="WP_253543804.1">
    <property type="nucleotide sequence ID" value="NZ_JAMYZY010000028.1"/>
</dbReference>
<protein>
    <submittedName>
        <fullName evidence="2">Uncharacterized protein</fullName>
    </submittedName>
</protein>
<feature type="compositionally biased region" description="Basic residues" evidence="1">
    <location>
        <begin position="9"/>
        <end position="20"/>
    </location>
</feature>
<accession>A0ABT1EZF2</accession>
<evidence type="ECO:0000256" key="1">
    <source>
        <dbReference type="SAM" id="MobiDB-lite"/>
    </source>
</evidence>
<reference evidence="2 3" key="1">
    <citation type="submission" date="2022-06" db="EMBL/GenBank/DDBJ databases">
        <title>Acetobacer genomes from food samples.</title>
        <authorList>
            <person name="Sombolestani A."/>
        </authorList>
    </citation>
    <scope>NUCLEOTIDE SEQUENCE [LARGE SCALE GENOMIC DNA]</scope>
    <source>
        <strain evidence="2 3">R-83285</strain>
    </source>
</reference>
<organism evidence="2 3">
    <name type="scientific">Acetobacter lambici</name>
    <dbReference type="NCBI Taxonomy" id="1332824"/>
    <lineage>
        <taxon>Bacteria</taxon>
        <taxon>Pseudomonadati</taxon>
        <taxon>Pseudomonadota</taxon>
        <taxon>Alphaproteobacteria</taxon>
        <taxon>Acetobacterales</taxon>
        <taxon>Acetobacteraceae</taxon>
        <taxon>Acetobacter</taxon>
    </lineage>
</organism>
<evidence type="ECO:0000313" key="2">
    <source>
        <dbReference type="EMBL" id="MCP1258326.1"/>
    </source>
</evidence>
<feature type="region of interest" description="Disordered" evidence="1">
    <location>
        <begin position="1"/>
        <end position="28"/>
    </location>
</feature>
<dbReference type="EMBL" id="JAMYZZ010000009">
    <property type="protein sequence ID" value="MCP1258326.1"/>
    <property type="molecule type" value="Genomic_DNA"/>
</dbReference>